<evidence type="ECO:0000256" key="2">
    <source>
        <dbReference type="ARBA" id="ARBA00022475"/>
    </source>
</evidence>
<dbReference type="PRINTS" id="PR00424">
    <property type="entry name" value="ADENOSINER"/>
</dbReference>
<keyword evidence="6 10" id="KW-0472">Membrane</keyword>
<dbReference type="SUPFAM" id="SSF81321">
    <property type="entry name" value="Family A G protein-coupled receptor-like"/>
    <property type="match status" value="1"/>
</dbReference>
<keyword evidence="5" id="KW-0297">G-protein coupled receptor</keyword>
<evidence type="ECO:0000256" key="7">
    <source>
        <dbReference type="ARBA" id="ARBA00023157"/>
    </source>
</evidence>
<evidence type="ECO:0000259" key="11">
    <source>
        <dbReference type="PROSITE" id="PS50262"/>
    </source>
</evidence>
<dbReference type="Pfam" id="PF00001">
    <property type="entry name" value="7tm_1"/>
    <property type="match status" value="1"/>
</dbReference>
<keyword evidence="9" id="KW-0807">Transducer</keyword>
<dbReference type="Gene3D" id="1.20.1070.10">
    <property type="entry name" value="Rhodopsin 7-helix transmembrane proteins"/>
    <property type="match status" value="1"/>
</dbReference>
<dbReference type="GO" id="GO:0005886">
    <property type="term" value="C:plasma membrane"/>
    <property type="evidence" value="ECO:0007669"/>
    <property type="project" value="UniProtKB-SubCell"/>
</dbReference>
<evidence type="ECO:0000256" key="3">
    <source>
        <dbReference type="ARBA" id="ARBA00022692"/>
    </source>
</evidence>
<evidence type="ECO:0000256" key="5">
    <source>
        <dbReference type="ARBA" id="ARBA00023040"/>
    </source>
</evidence>
<feature type="transmembrane region" description="Helical" evidence="10">
    <location>
        <begin position="56"/>
        <end position="80"/>
    </location>
</feature>
<dbReference type="GO" id="GO:0071880">
    <property type="term" value="P:adenylate cyclase-activating adrenergic receptor signaling pathway"/>
    <property type="evidence" value="ECO:0007669"/>
    <property type="project" value="TreeGrafter"/>
</dbReference>
<protein>
    <recommendedName>
        <fullName evidence="11">G-protein coupled receptors family 1 profile domain-containing protein</fullName>
    </recommendedName>
</protein>
<feature type="transmembrane region" description="Helical" evidence="10">
    <location>
        <begin position="134"/>
        <end position="156"/>
    </location>
</feature>
<proteinExistence type="predicted"/>
<evidence type="ECO:0000256" key="10">
    <source>
        <dbReference type="SAM" id="Phobius"/>
    </source>
</evidence>
<accession>A0A914ABC8</accession>
<feature type="transmembrane region" description="Helical" evidence="10">
    <location>
        <begin position="289"/>
        <end position="310"/>
    </location>
</feature>
<evidence type="ECO:0000256" key="9">
    <source>
        <dbReference type="ARBA" id="ARBA00023224"/>
    </source>
</evidence>
<dbReference type="GO" id="GO:0004993">
    <property type="term" value="F:G protein-coupled serotonin receptor activity"/>
    <property type="evidence" value="ECO:0007669"/>
    <property type="project" value="UniProtKB-ARBA"/>
</dbReference>
<evidence type="ECO:0000313" key="12">
    <source>
        <dbReference type="EnsemblMetazoa" id="XP_038060756.1"/>
    </source>
</evidence>
<keyword evidence="13" id="KW-1185">Reference proteome</keyword>
<dbReference type="GeneID" id="119731629"/>
<dbReference type="Proteomes" id="UP000887568">
    <property type="component" value="Unplaced"/>
</dbReference>
<dbReference type="OMA" id="YKRTICK"/>
<dbReference type="AlphaFoldDB" id="A0A914ABC8"/>
<dbReference type="InterPro" id="IPR001634">
    <property type="entry name" value="Adenosn_rcpt"/>
</dbReference>
<evidence type="ECO:0000256" key="4">
    <source>
        <dbReference type="ARBA" id="ARBA00022989"/>
    </source>
</evidence>
<dbReference type="PANTHER" id="PTHR24248:SF199">
    <property type="entry name" value="IP13425P-RELATED"/>
    <property type="match status" value="1"/>
</dbReference>
<feature type="transmembrane region" description="Helical" evidence="10">
    <location>
        <begin position="176"/>
        <end position="199"/>
    </location>
</feature>
<comment type="subcellular location">
    <subcellularLocation>
        <location evidence="1">Cell membrane</location>
        <topology evidence="1">Multi-pass membrane protein</topology>
    </subcellularLocation>
</comment>
<feature type="transmembrane region" description="Helical" evidence="10">
    <location>
        <begin position="20"/>
        <end position="44"/>
    </location>
</feature>
<name>A0A914ABC8_PATMI</name>
<keyword evidence="3 10" id="KW-0812">Transmembrane</keyword>
<reference evidence="12" key="1">
    <citation type="submission" date="2022-11" db="UniProtKB">
        <authorList>
            <consortium name="EnsemblMetazoa"/>
        </authorList>
    </citation>
    <scope>IDENTIFICATION</scope>
</reference>
<keyword evidence="4 10" id="KW-1133">Transmembrane helix</keyword>
<evidence type="ECO:0000256" key="1">
    <source>
        <dbReference type="ARBA" id="ARBA00004651"/>
    </source>
</evidence>
<dbReference type="GO" id="GO:0001609">
    <property type="term" value="F:G protein-coupled adenosine receptor activity"/>
    <property type="evidence" value="ECO:0007669"/>
    <property type="project" value="InterPro"/>
</dbReference>
<dbReference type="OrthoDB" id="9445642at2759"/>
<dbReference type="GO" id="GO:0043410">
    <property type="term" value="P:positive regulation of MAPK cascade"/>
    <property type="evidence" value="ECO:0007669"/>
    <property type="project" value="TreeGrafter"/>
</dbReference>
<dbReference type="PROSITE" id="PS00237">
    <property type="entry name" value="G_PROTEIN_RECEP_F1_1"/>
    <property type="match status" value="1"/>
</dbReference>
<feature type="domain" description="G-protein coupled receptors family 1 profile" evidence="11">
    <location>
        <begin position="36"/>
        <end position="308"/>
    </location>
</feature>
<evidence type="ECO:0000313" key="13">
    <source>
        <dbReference type="Proteomes" id="UP000887568"/>
    </source>
</evidence>
<dbReference type="InterPro" id="IPR000276">
    <property type="entry name" value="GPCR_Rhodpsn"/>
</dbReference>
<dbReference type="InterPro" id="IPR017452">
    <property type="entry name" value="GPCR_Rhodpsn_7TM"/>
</dbReference>
<keyword evidence="8" id="KW-0675">Receptor</keyword>
<sequence>MDSETTMSSGDDTIQLQVTVAYFSMEILISVVALLGNSLVLVAYARSLRLQTVTNFFIVSLAIADLLVGLLGVPFALLTAEGLPHNFHACLIMLTFLLCLCATSTFSLIGVTVDRFIAVTYPLQYHSIVTKKRALVTILGSWVLAGIVGFLPVIGWNQGEPDKPQCIFVDVIDMNYMGFNCLVVIILPFTVMLVMYGFIYKAIRTQLRRIGPTCTGGTSSNPSSVVRGTAMASSNARRKRRFSAYKRDVKAVKSVGVIIVIFAICWFPLSIINLRTALCPSCIGPSLTIYDVFIVLSHANSAINPLIYAYGKDFRTAYKRTICKLFPWCTRMCHISPGPNTTIGAVAMGVSMHYGSGGENSLTNDGY</sequence>
<dbReference type="SMART" id="SM01381">
    <property type="entry name" value="7TM_GPCR_Srsx"/>
    <property type="match status" value="1"/>
</dbReference>
<dbReference type="PROSITE" id="PS50262">
    <property type="entry name" value="G_PROTEIN_RECEP_F1_2"/>
    <property type="match status" value="1"/>
</dbReference>
<keyword evidence="2" id="KW-1003">Cell membrane</keyword>
<evidence type="ECO:0000256" key="6">
    <source>
        <dbReference type="ARBA" id="ARBA00023136"/>
    </source>
</evidence>
<dbReference type="EnsemblMetazoa" id="XM_038204828.1">
    <property type="protein sequence ID" value="XP_038060756.1"/>
    <property type="gene ID" value="LOC119731629"/>
</dbReference>
<evidence type="ECO:0000256" key="8">
    <source>
        <dbReference type="ARBA" id="ARBA00023170"/>
    </source>
</evidence>
<dbReference type="PRINTS" id="PR00237">
    <property type="entry name" value="GPCRRHODOPSN"/>
</dbReference>
<keyword evidence="7" id="KW-1015">Disulfide bond</keyword>
<feature type="transmembrane region" description="Helical" evidence="10">
    <location>
        <begin position="251"/>
        <end position="269"/>
    </location>
</feature>
<feature type="transmembrane region" description="Helical" evidence="10">
    <location>
        <begin position="86"/>
        <end position="113"/>
    </location>
</feature>
<dbReference type="RefSeq" id="XP_038060756.1">
    <property type="nucleotide sequence ID" value="XM_038204828.1"/>
</dbReference>
<organism evidence="12 13">
    <name type="scientific">Patiria miniata</name>
    <name type="common">Bat star</name>
    <name type="synonym">Asterina miniata</name>
    <dbReference type="NCBI Taxonomy" id="46514"/>
    <lineage>
        <taxon>Eukaryota</taxon>
        <taxon>Metazoa</taxon>
        <taxon>Echinodermata</taxon>
        <taxon>Eleutherozoa</taxon>
        <taxon>Asterozoa</taxon>
        <taxon>Asteroidea</taxon>
        <taxon>Valvatacea</taxon>
        <taxon>Valvatida</taxon>
        <taxon>Asterinidae</taxon>
        <taxon>Patiria</taxon>
    </lineage>
</organism>
<dbReference type="PANTHER" id="PTHR24248">
    <property type="entry name" value="ADRENERGIC RECEPTOR-RELATED G-PROTEIN COUPLED RECEPTOR"/>
    <property type="match status" value="1"/>
</dbReference>